<protein>
    <submittedName>
        <fullName evidence="2">Uncharacterized protein</fullName>
    </submittedName>
</protein>
<reference evidence="2 3" key="1">
    <citation type="submission" date="2020-09" db="EMBL/GenBank/DDBJ databases">
        <title>Genome sequencing and assembly of Pontibacter sp.</title>
        <authorList>
            <person name="Chhetri G."/>
        </authorList>
    </citation>
    <scope>NUCLEOTIDE SEQUENCE [LARGE SCALE GENOMIC DNA]</scope>
    <source>
        <strain evidence="2 3">JH31</strain>
    </source>
</reference>
<comment type="caution">
    <text evidence="2">The sequence shown here is derived from an EMBL/GenBank/DDBJ whole genome shotgun (WGS) entry which is preliminary data.</text>
</comment>
<name>A0ABR7XC94_9BACT</name>
<feature type="compositionally biased region" description="Basic and acidic residues" evidence="1">
    <location>
        <begin position="1"/>
        <end position="44"/>
    </location>
</feature>
<organism evidence="2 3">
    <name type="scientific">Pontibacter aquaedesilientis</name>
    <dbReference type="NCBI Taxonomy" id="2766980"/>
    <lineage>
        <taxon>Bacteria</taxon>
        <taxon>Pseudomonadati</taxon>
        <taxon>Bacteroidota</taxon>
        <taxon>Cytophagia</taxon>
        <taxon>Cytophagales</taxon>
        <taxon>Hymenobacteraceae</taxon>
        <taxon>Pontibacter</taxon>
    </lineage>
</organism>
<sequence length="211" mass="25414">MERNNWRDRPQQRDDRSINWDRDESHYRGAYRLDTDSGHRHETTYDGFNRGNQGHHGQAQQGGDYVYRRSRNLQDNDNYTDHQFRHSYDDNRGRGNFEGRDGAYRHDSPPRYESERRQAAERTYYDRNRRSNFEANYGPDRYRHRPGENYGNMAGSLSYGYDGDSISDPDYNRPYNPMTGEMRSYRDNYRNRPQRYGPPDRTGSNPDYDRY</sequence>
<feature type="region of interest" description="Disordered" evidence="1">
    <location>
        <begin position="75"/>
        <end position="124"/>
    </location>
</feature>
<feature type="region of interest" description="Disordered" evidence="1">
    <location>
        <begin position="168"/>
        <end position="211"/>
    </location>
</feature>
<feature type="region of interest" description="Disordered" evidence="1">
    <location>
        <begin position="1"/>
        <end position="62"/>
    </location>
</feature>
<evidence type="ECO:0000256" key="1">
    <source>
        <dbReference type="SAM" id="MobiDB-lite"/>
    </source>
</evidence>
<proteinExistence type="predicted"/>
<dbReference type="EMBL" id="JACXAJ010000001">
    <property type="protein sequence ID" value="MBD1395915.1"/>
    <property type="molecule type" value="Genomic_DNA"/>
</dbReference>
<gene>
    <name evidence="2" type="ORF">H9Q13_01955</name>
</gene>
<evidence type="ECO:0000313" key="2">
    <source>
        <dbReference type="EMBL" id="MBD1395915.1"/>
    </source>
</evidence>
<feature type="compositionally biased region" description="Basic and acidic residues" evidence="1">
    <location>
        <begin position="79"/>
        <end position="124"/>
    </location>
</feature>
<dbReference type="RefSeq" id="WP_191182068.1">
    <property type="nucleotide sequence ID" value="NZ_JACXAJ010000001.1"/>
</dbReference>
<accession>A0ABR7XC94</accession>
<dbReference type="Proteomes" id="UP000625551">
    <property type="component" value="Unassembled WGS sequence"/>
</dbReference>
<keyword evidence="3" id="KW-1185">Reference proteome</keyword>
<evidence type="ECO:0000313" key="3">
    <source>
        <dbReference type="Proteomes" id="UP000625551"/>
    </source>
</evidence>